<feature type="signal peptide" evidence="1">
    <location>
        <begin position="1"/>
        <end position="29"/>
    </location>
</feature>
<gene>
    <name evidence="2" type="ORF">DN069_15640</name>
</gene>
<evidence type="ECO:0000313" key="3">
    <source>
        <dbReference type="Proteomes" id="UP000248889"/>
    </source>
</evidence>
<dbReference type="RefSeq" id="WP_111501602.1">
    <property type="nucleotide sequence ID" value="NZ_QKYN01000061.1"/>
</dbReference>
<comment type="caution">
    <text evidence="2">The sequence shown here is derived from an EMBL/GenBank/DDBJ whole genome shotgun (WGS) entry which is preliminary data.</text>
</comment>
<evidence type="ECO:0000313" key="2">
    <source>
        <dbReference type="EMBL" id="RAG84610.1"/>
    </source>
</evidence>
<dbReference type="OrthoDB" id="10009037at2"/>
<accession>A0A2X0KC79</accession>
<protein>
    <submittedName>
        <fullName evidence="2">Uncharacterized protein</fullName>
    </submittedName>
</protein>
<proteinExistence type="predicted"/>
<dbReference type="Proteomes" id="UP000248889">
    <property type="component" value="Unassembled WGS sequence"/>
</dbReference>
<keyword evidence="3" id="KW-1185">Reference proteome</keyword>
<sequence length="106" mass="10799">MATRRYHQALLTSATAIVASLAPLNTATADTTGPAISVTVPDSIDLNGPGGDITLHISNPPTSDAYVQLSLSIGTGLTVTDTRSLLAPEPGRGSASAITNAMPLEW</sequence>
<organism evidence="2 3">
    <name type="scientific">Streptacidiphilus pinicola</name>
    <dbReference type="NCBI Taxonomy" id="2219663"/>
    <lineage>
        <taxon>Bacteria</taxon>
        <taxon>Bacillati</taxon>
        <taxon>Actinomycetota</taxon>
        <taxon>Actinomycetes</taxon>
        <taxon>Kitasatosporales</taxon>
        <taxon>Streptomycetaceae</taxon>
        <taxon>Streptacidiphilus</taxon>
    </lineage>
</organism>
<reference evidence="2 3" key="1">
    <citation type="submission" date="2018-06" db="EMBL/GenBank/DDBJ databases">
        <title>Streptacidiphilus pinicola sp. nov., isolated from pine grove soil.</title>
        <authorList>
            <person name="Roh S.G."/>
            <person name="Park S."/>
            <person name="Kim M.-K."/>
            <person name="Yun B.-R."/>
            <person name="Park J."/>
            <person name="Kim M.J."/>
            <person name="Kim Y.S."/>
            <person name="Kim S.B."/>
        </authorList>
    </citation>
    <scope>NUCLEOTIDE SEQUENCE [LARGE SCALE GENOMIC DNA]</scope>
    <source>
        <strain evidence="2 3">MMS16-CNU450</strain>
    </source>
</reference>
<name>A0A2X0KC79_9ACTN</name>
<feature type="chain" id="PRO_5016034932" evidence="1">
    <location>
        <begin position="30"/>
        <end position="106"/>
    </location>
</feature>
<keyword evidence="1" id="KW-0732">Signal</keyword>
<evidence type="ECO:0000256" key="1">
    <source>
        <dbReference type="SAM" id="SignalP"/>
    </source>
</evidence>
<dbReference type="AlphaFoldDB" id="A0A2X0KC79"/>
<dbReference type="EMBL" id="QKYN01000061">
    <property type="protein sequence ID" value="RAG84610.1"/>
    <property type="molecule type" value="Genomic_DNA"/>
</dbReference>